<dbReference type="RefSeq" id="WP_343990405.1">
    <property type="nucleotide sequence ID" value="NZ_BAAALG010000001.1"/>
</dbReference>
<feature type="region of interest" description="Disordered" evidence="1">
    <location>
        <begin position="158"/>
        <end position="177"/>
    </location>
</feature>
<feature type="compositionally biased region" description="Low complexity" evidence="1">
    <location>
        <begin position="160"/>
        <end position="177"/>
    </location>
</feature>
<feature type="region of interest" description="Disordered" evidence="1">
    <location>
        <begin position="1"/>
        <end position="32"/>
    </location>
</feature>
<dbReference type="Proteomes" id="UP001501581">
    <property type="component" value="Unassembled WGS sequence"/>
</dbReference>
<proteinExistence type="predicted"/>
<keyword evidence="3" id="KW-1185">Reference proteome</keyword>
<dbReference type="EMBL" id="BAAALG010000001">
    <property type="protein sequence ID" value="GAA1090946.1"/>
    <property type="molecule type" value="Genomic_DNA"/>
</dbReference>
<dbReference type="Gene3D" id="3.20.20.80">
    <property type="entry name" value="Glycosidases"/>
    <property type="match status" value="1"/>
</dbReference>
<reference evidence="2 3" key="1">
    <citation type="journal article" date="2019" name="Int. J. Syst. Evol. Microbiol.">
        <title>The Global Catalogue of Microorganisms (GCM) 10K type strain sequencing project: providing services to taxonomists for standard genome sequencing and annotation.</title>
        <authorList>
            <consortium name="The Broad Institute Genomics Platform"/>
            <consortium name="The Broad Institute Genome Sequencing Center for Infectious Disease"/>
            <person name="Wu L."/>
            <person name="Ma J."/>
        </authorList>
    </citation>
    <scope>NUCLEOTIDE SEQUENCE [LARGE SCALE GENOMIC DNA]</scope>
    <source>
        <strain evidence="2 3">JCM 13008</strain>
    </source>
</reference>
<feature type="compositionally biased region" description="Polar residues" evidence="1">
    <location>
        <begin position="16"/>
        <end position="28"/>
    </location>
</feature>
<organism evidence="2 3">
    <name type="scientific">Nocardioides dubius</name>
    <dbReference type="NCBI Taxonomy" id="317019"/>
    <lineage>
        <taxon>Bacteria</taxon>
        <taxon>Bacillati</taxon>
        <taxon>Actinomycetota</taxon>
        <taxon>Actinomycetes</taxon>
        <taxon>Propionibacteriales</taxon>
        <taxon>Nocardioidaceae</taxon>
        <taxon>Nocardioides</taxon>
    </lineage>
</organism>
<comment type="caution">
    <text evidence="2">The sequence shown here is derived from an EMBL/GenBank/DDBJ whole genome shotgun (WGS) entry which is preliminary data.</text>
</comment>
<gene>
    <name evidence="2" type="ORF">GCM10009668_02050</name>
</gene>
<dbReference type="InterPro" id="IPR017853">
    <property type="entry name" value="GH"/>
</dbReference>
<name>A0ABN1TLD3_9ACTN</name>
<evidence type="ECO:0008006" key="4">
    <source>
        <dbReference type="Google" id="ProtNLM"/>
    </source>
</evidence>
<evidence type="ECO:0000313" key="2">
    <source>
        <dbReference type="EMBL" id="GAA1090946.1"/>
    </source>
</evidence>
<protein>
    <recommendedName>
        <fullName evidence="4">GH26 domain-containing protein</fullName>
    </recommendedName>
</protein>
<evidence type="ECO:0000313" key="3">
    <source>
        <dbReference type="Proteomes" id="UP001501581"/>
    </source>
</evidence>
<sequence length="471" mass="50730">MSASLIHSTPALAKTAESSTSSTGTKAVSKTAKRASLTWRVAPSSKSRVAPTAAKRQSAVVHRAKAVRPTTLRLRTAPTTANARAHRWTVWVKADRAHQVKVSAVRLGADRAKLATRTVKVQAGTWKKVTLTSKLARTGLRTRVQVAVPSLRTSEQVKVAASRTEGTAAATGTGTSNATAADPAAGTLSNGCTFTTRGLPDCGSYLGMAYGSNADPTKVESEYSGRLGVRRTYYRADQVSSAVSTARTDIAKGRLPWISFKFPHDWKKMASGSGDAWAKDIATKMAALDGPVWVAFHHEPEGDGNMADWRAAQERLAPIVRKAAPNVAYTVVLTGWHEFYGSSEFSLANIWPRVKVDVAGFDIYNSLGVVKNGKTLKATDMDGAYFSKIQAWAKTKDVAWGLAETGYTDAAAKTDPDWIRRTQRQLEARDGVAMAYFNTTLNSIAPWQLGNTTKKEAYRAAQQGTPRLPLG</sequence>
<accession>A0ABN1TLD3</accession>
<evidence type="ECO:0000256" key="1">
    <source>
        <dbReference type="SAM" id="MobiDB-lite"/>
    </source>
</evidence>
<dbReference type="SUPFAM" id="SSF51445">
    <property type="entry name" value="(Trans)glycosidases"/>
    <property type="match status" value="1"/>
</dbReference>